<dbReference type="AlphaFoldDB" id="A0A1B8QFN2"/>
<proteinExistence type="inferred from homology"/>
<sequence>MTNSFLGQKYPMLTPIIRRATPTVLVISLASALLSSACADNHSGWSDDGFGYTGGDTATQTAPTSWTGAGAGGDSYFNDAERASRSGTDVSRYQGLMAGGSLAMYPEYWQLNQYLASQSPSTIISFVQRYQGSVMAEKLVADYAETKAAQGDYGAVRAVAGYITNPDASEACAIALGYNNTGDPMRAYIEKANVWLETPRKQADLCRQLASELAANPMMSNTDRERRLYRMLRLNNNGDIVNLANRLGVAISFNQLMAVSNNPNSVLGQVGSLAPTAANRYLYLYALGAQAKKSVNDAAWQLKADLGKDIASPNRFFDDKTRRYAYRTLGVARMGVNTDIGFSADAVEWFAQSVGEPFNADEAQAYAQAAIRFSRWQDVAAAIGEMDFKVQQEPIWQYWLARAYRMAGNAAQKQQAQQLFAKLAQNNDYYGLLAKDQIGARFTRLPDLPRPTQADYTRLAQDASFNRAFTLYDLGASPSYANREWNWAVRQANNRGDTGMIIAAAQRANDIGWYDRAIFAIDNASSLPDGALAYPMPRQDSVVRYSRQVGIDPAWAYGIMRQESRFNVGAKSNVGAGGLMQIMPDTAKYIARKLGEPYSAAQVATGETNIRYGTFYMADILNRLGGQPVLATAGYNAGPNKARTWQPDSGSIAADQYVETIPYYETRGYVKAVMANTANYAALLGNPSPLSQRMGIIGAKY</sequence>
<dbReference type="Gene3D" id="1.25.20.10">
    <property type="entry name" value="Bacterial muramidases"/>
    <property type="match status" value="1"/>
</dbReference>
<name>A0A1B8QFN2_9GAMM</name>
<evidence type="ECO:0000256" key="2">
    <source>
        <dbReference type="ARBA" id="ARBA00022729"/>
    </source>
</evidence>
<dbReference type="SUPFAM" id="SSF48435">
    <property type="entry name" value="Bacterial muramidases"/>
    <property type="match status" value="1"/>
</dbReference>
<evidence type="ECO:0000256" key="1">
    <source>
        <dbReference type="ARBA" id="ARBA00007734"/>
    </source>
</evidence>
<dbReference type="InterPro" id="IPR012289">
    <property type="entry name" value="Lytic_TGlycosylase_superhlx_L"/>
</dbReference>
<feature type="domain" description="Transglycosylase SLT" evidence="4">
    <location>
        <begin position="546"/>
        <end position="651"/>
    </location>
</feature>
<keyword evidence="2 3" id="KW-0732">Signal</keyword>
<dbReference type="Gene3D" id="1.10.1240.20">
    <property type="entry name" value="Lytic transglycosylase, superhelical linker domain"/>
    <property type="match status" value="1"/>
</dbReference>
<feature type="signal peptide" evidence="3">
    <location>
        <begin position="1"/>
        <end position="39"/>
    </location>
</feature>
<dbReference type="GO" id="GO:0004553">
    <property type="term" value="F:hydrolase activity, hydrolyzing O-glycosyl compounds"/>
    <property type="evidence" value="ECO:0007669"/>
    <property type="project" value="InterPro"/>
</dbReference>
<dbReference type="InterPro" id="IPR008258">
    <property type="entry name" value="Transglycosylase_SLT_dom_1"/>
</dbReference>
<comment type="similarity">
    <text evidence="1">Belongs to the transglycosylase Slt family.</text>
</comment>
<dbReference type="InterPro" id="IPR023346">
    <property type="entry name" value="Lysozyme-like_dom_sf"/>
</dbReference>
<evidence type="ECO:0000256" key="3">
    <source>
        <dbReference type="SAM" id="SignalP"/>
    </source>
</evidence>
<organism evidence="6 7">
    <name type="scientific">Faucicola atlantae</name>
    <dbReference type="NCBI Taxonomy" id="34059"/>
    <lineage>
        <taxon>Bacteria</taxon>
        <taxon>Pseudomonadati</taxon>
        <taxon>Pseudomonadota</taxon>
        <taxon>Gammaproteobacteria</taxon>
        <taxon>Moraxellales</taxon>
        <taxon>Moraxellaceae</taxon>
        <taxon>Faucicola</taxon>
    </lineage>
</organism>
<keyword evidence="7" id="KW-1185">Reference proteome</keyword>
<feature type="domain" description="Lytic transglycosylase superhelical linker" evidence="5">
    <location>
        <begin position="459"/>
        <end position="524"/>
    </location>
</feature>
<dbReference type="SUPFAM" id="SSF53955">
    <property type="entry name" value="Lysozyme-like"/>
    <property type="match status" value="1"/>
</dbReference>
<dbReference type="CDD" id="cd13401">
    <property type="entry name" value="Slt70-like"/>
    <property type="match status" value="1"/>
</dbReference>
<dbReference type="InterPro" id="IPR008939">
    <property type="entry name" value="Lytic_TGlycosylase_superhlx_U"/>
</dbReference>
<protein>
    <submittedName>
        <fullName evidence="6">Lytic transglycosylase</fullName>
    </submittedName>
</protein>
<evidence type="ECO:0000259" key="4">
    <source>
        <dbReference type="Pfam" id="PF01464"/>
    </source>
</evidence>
<evidence type="ECO:0000313" key="6">
    <source>
        <dbReference type="EMBL" id="OBX80705.1"/>
    </source>
</evidence>
<dbReference type="Pfam" id="PF14718">
    <property type="entry name" value="SLT_L"/>
    <property type="match status" value="1"/>
</dbReference>
<dbReference type="PANTHER" id="PTHR37423">
    <property type="entry name" value="SOLUBLE LYTIC MUREIN TRANSGLYCOSYLASE-RELATED"/>
    <property type="match status" value="1"/>
</dbReference>
<dbReference type="PANTHER" id="PTHR37423:SF5">
    <property type="entry name" value="SOLUBLE LYTIC MUREIN TRANSGLYCOSYLASE"/>
    <property type="match status" value="1"/>
</dbReference>
<dbReference type="EMBL" id="LZNA01000034">
    <property type="protein sequence ID" value="OBX80705.1"/>
    <property type="molecule type" value="Genomic_DNA"/>
</dbReference>
<dbReference type="Proteomes" id="UP000092616">
    <property type="component" value="Unassembled WGS sequence"/>
</dbReference>
<evidence type="ECO:0000259" key="5">
    <source>
        <dbReference type="Pfam" id="PF14718"/>
    </source>
</evidence>
<dbReference type="GO" id="GO:0042597">
    <property type="term" value="C:periplasmic space"/>
    <property type="evidence" value="ECO:0007669"/>
    <property type="project" value="InterPro"/>
</dbReference>
<dbReference type="InterPro" id="IPR037061">
    <property type="entry name" value="Lytic_TGlycoase_superhlx_L_sf"/>
</dbReference>
<reference evidence="6 7" key="1">
    <citation type="submission" date="2016-06" db="EMBL/GenBank/DDBJ databases">
        <title>Draft genome of Moraxella atlantae CCUG 59586.</title>
        <authorList>
            <person name="Salva-Serra F."/>
            <person name="Engstrom-Jakobsson H."/>
            <person name="Thorell K."/>
            <person name="Gonzales-Siles L."/>
            <person name="Karlsson R."/>
            <person name="Boulund F."/>
            <person name="Engstrand L."/>
            <person name="Kristiansson E."/>
            <person name="Moore E."/>
        </authorList>
    </citation>
    <scope>NUCLEOTIDE SEQUENCE [LARGE SCALE GENOMIC DNA]</scope>
    <source>
        <strain evidence="6 7">CCUG 59586</strain>
    </source>
</reference>
<evidence type="ECO:0000313" key="7">
    <source>
        <dbReference type="Proteomes" id="UP000092616"/>
    </source>
</evidence>
<gene>
    <name evidence="6" type="ORF">A9306_00875</name>
</gene>
<dbReference type="Pfam" id="PF01464">
    <property type="entry name" value="SLT"/>
    <property type="match status" value="1"/>
</dbReference>
<comment type="caution">
    <text evidence="6">The sequence shown here is derived from an EMBL/GenBank/DDBJ whole genome shotgun (WGS) entry which is preliminary data.</text>
</comment>
<accession>A0A1B8QFN2</accession>
<feature type="chain" id="PRO_5008612339" evidence="3">
    <location>
        <begin position="40"/>
        <end position="701"/>
    </location>
</feature>
<dbReference type="Gene3D" id="1.10.530.10">
    <property type="match status" value="1"/>
</dbReference>